<dbReference type="Proteomes" id="UP000663722">
    <property type="component" value="Chromosome"/>
</dbReference>
<dbReference type="Pfam" id="PF07521">
    <property type="entry name" value="RMMBL"/>
    <property type="match status" value="1"/>
</dbReference>
<gene>
    <name evidence="14" type="primary">rnjA</name>
    <name evidence="9" type="synonym">rnj</name>
    <name evidence="14" type="ORF">dnm_012410</name>
</gene>
<feature type="binding site" evidence="9 11">
    <location>
        <begin position="363"/>
        <end position="367"/>
    </location>
    <ligand>
        <name>substrate</name>
    </ligand>
</feature>
<evidence type="ECO:0000313" key="14">
    <source>
        <dbReference type="EMBL" id="QTA85236.1"/>
    </source>
</evidence>
<feature type="binding site" evidence="12">
    <location>
        <position position="72"/>
    </location>
    <ligand>
        <name>Zn(2+)</name>
        <dbReference type="ChEBI" id="CHEBI:29105"/>
        <label>1</label>
        <note>catalytic</note>
    </ligand>
</feature>
<dbReference type="HAMAP" id="MF_01491">
    <property type="entry name" value="RNase_J_bact"/>
    <property type="match status" value="1"/>
</dbReference>
<dbReference type="SUPFAM" id="SSF56281">
    <property type="entry name" value="Metallo-hydrolase/oxidoreductase"/>
    <property type="match status" value="1"/>
</dbReference>
<dbReference type="GO" id="GO:0003723">
    <property type="term" value="F:RNA binding"/>
    <property type="evidence" value="ECO:0007669"/>
    <property type="project" value="UniProtKB-UniRule"/>
</dbReference>
<feature type="domain" description="Metallo-beta-lactamase" evidence="13">
    <location>
        <begin position="19"/>
        <end position="214"/>
    </location>
</feature>
<keyword evidence="1 9" id="KW-0963">Cytoplasm</keyword>
<organism evidence="14 15">
    <name type="scientific">Desulfonema magnum</name>
    <dbReference type="NCBI Taxonomy" id="45655"/>
    <lineage>
        <taxon>Bacteria</taxon>
        <taxon>Pseudomonadati</taxon>
        <taxon>Thermodesulfobacteriota</taxon>
        <taxon>Desulfobacteria</taxon>
        <taxon>Desulfobacterales</taxon>
        <taxon>Desulfococcaceae</taxon>
        <taxon>Desulfonema</taxon>
    </lineage>
</organism>
<feature type="binding site" evidence="12">
    <location>
        <position position="140"/>
    </location>
    <ligand>
        <name>Zn(2+)</name>
        <dbReference type="ChEBI" id="CHEBI:29105"/>
        <label>1</label>
        <note>catalytic</note>
    </ligand>
</feature>
<dbReference type="RefSeq" id="WP_207681375.1">
    <property type="nucleotide sequence ID" value="NZ_CP061800.1"/>
</dbReference>
<evidence type="ECO:0000256" key="6">
    <source>
        <dbReference type="ARBA" id="ARBA00022833"/>
    </source>
</evidence>
<dbReference type="InterPro" id="IPR041636">
    <property type="entry name" value="RNase_J_C"/>
</dbReference>
<proteinExistence type="inferred from homology"/>
<name>A0A975BH14_9BACT</name>
<dbReference type="InterPro" id="IPR001279">
    <property type="entry name" value="Metallo-B-lactamas"/>
</dbReference>
<dbReference type="InterPro" id="IPR001587">
    <property type="entry name" value="RNase_J_CS"/>
</dbReference>
<feature type="binding site" evidence="12">
    <location>
        <position position="442"/>
    </location>
    <ligand>
        <name>Ca(2+)</name>
        <dbReference type="ChEBI" id="CHEBI:29108"/>
    </ligand>
</feature>
<feature type="binding site" evidence="12">
    <location>
        <position position="49"/>
    </location>
    <ligand>
        <name>Ca(2+)</name>
        <dbReference type="ChEBI" id="CHEBI:29108"/>
    </ligand>
</feature>
<feature type="binding site" evidence="12">
    <location>
        <position position="77"/>
    </location>
    <ligand>
        <name>Zn(2+)</name>
        <dbReference type="ChEBI" id="CHEBI:29105"/>
        <label>1</label>
        <note>catalytic</note>
    </ligand>
</feature>
<dbReference type="NCBIfam" id="TIGR00649">
    <property type="entry name" value="MG423"/>
    <property type="match status" value="1"/>
</dbReference>
<dbReference type="InterPro" id="IPR055132">
    <property type="entry name" value="RNase_J_b_CASP"/>
</dbReference>
<keyword evidence="5 9" id="KW-0378">Hydrolase</keyword>
<dbReference type="PANTHER" id="PTHR43694">
    <property type="entry name" value="RIBONUCLEASE J"/>
    <property type="match status" value="1"/>
</dbReference>
<dbReference type="PIRSF" id="PIRSF004803">
    <property type="entry name" value="RnjA"/>
    <property type="match status" value="1"/>
</dbReference>
<comment type="cofactor">
    <cofactor evidence="12">
        <name>Zn(2+)</name>
        <dbReference type="ChEBI" id="CHEBI:29105"/>
    </cofactor>
    <text evidence="12">Binds 2 Zn(2+) ions per subunit. It is not clear if Zn(2+) or Mg(2+) is physiologically important.</text>
</comment>
<evidence type="ECO:0000313" key="15">
    <source>
        <dbReference type="Proteomes" id="UP000663722"/>
    </source>
</evidence>
<dbReference type="EC" id="3.1.-.-" evidence="9"/>
<dbReference type="GO" id="GO:0005737">
    <property type="term" value="C:cytoplasm"/>
    <property type="evidence" value="ECO:0007669"/>
    <property type="project" value="UniProtKB-SubCell"/>
</dbReference>
<keyword evidence="4 9" id="KW-0255">Endonuclease</keyword>
<evidence type="ECO:0000256" key="2">
    <source>
        <dbReference type="ARBA" id="ARBA00022722"/>
    </source>
</evidence>
<feature type="active site" description="Proton donor" evidence="10">
    <location>
        <position position="194"/>
    </location>
</feature>
<keyword evidence="3 12" id="KW-0479">Metal-binding</keyword>
<evidence type="ECO:0000256" key="3">
    <source>
        <dbReference type="ARBA" id="ARBA00022723"/>
    </source>
</evidence>
<dbReference type="InterPro" id="IPR004613">
    <property type="entry name" value="RNase_J"/>
</dbReference>
<feature type="binding site" evidence="12">
    <location>
        <position position="47"/>
    </location>
    <ligand>
        <name>Ca(2+)</name>
        <dbReference type="ChEBI" id="CHEBI:29108"/>
    </ligand>
</feature>
<dbReference type="InterPro" id="IPR011108">
    <property type="entry name" value="RMMBL"/>
</dbReference>
<evidence type="ECO:0000256" key="4">
    <source>
        <dbReference type="ARBA" id="ARBA00022759"/>
    </source>
</evidence>
<evidence type="ECO:0000259" key="13">
    <source>
        <dbReference type="SMART" id="SM00849"/>
    </source>
</evidence>
<evidence type="ECO:0000256" key="8">
    <source>
        <dbReference type="ARBA" id="ARBA00022884"/>
    </source>
</evidence>
<comment type="subcellular location">
    <subcellularLocation>
        <location evidence="9">Cytoplasm</location>
    </subcellularLocation>
</comment>
<evidence type="ECO:0000256" key="10">
    <source>
        <dbReference type="PIRSR" id="PIRSR004803-1"/>
    </source>
</evidence>
<dbReference type="InterPro" id="IPR036866">
    <property type="entry name" value="RibonucZ/Hydroxyglut_hydro"/>
</dbReference>
<evidence type="ECO:0000256" key="9">
    <source>
        <dbReference type="HAMAP-Rule" id="MF_01491"/>
    </source>
</evidence>
<comment type="cofactor">
    <cofactor evidence="12">
        <name>Ca(2+)</name>
        <dbReference type="ChEBI" id="CHEBI:29108"/>
    </cofactor>
    <text evidence="12">Binds 1 Ca(2+) cation per subunit. Seen in 1 crystal structure, it is not clear if it is physiologically important.</text>
</comment>
<feature type="binding site" evidence="12">
    <location>
        <position position="74"/>
    </location>
    <ligand>
        <name>Zn(2+)</name>
        <dbReference type="ChEBI" id="CHEBI:29105"/>
        <label>1</label>
        <note>catalytic</note>
    </ligand>
</feature>
<feature type="binding site" evidence="12">
    <location>
        <position position="389"/>
    </location>
    <ligand>
        <name>Zn(2+)</name>
        <dbReference type="ChEBI" id="CHEBI:29105"/>
        <label>1</label>
        <note>catalytic</note>
    </ligand>
</feature>
<dbReference type="Pfam" id="PF00753">
    <property type="entry name" value="Lactamase_B"/>
    <property type="match status" value="1"/>
</dbReference>
<evidence type="ECO:0000256" key="12">
    <source>
        <dbReference type="PIRSR" id="PIRSR004803-3"/>
    </source>
</evidence>
<accession>A0A975BH14</accession>
<dbReference type="Gene3D" id="3.60.15.10">
    <property type="entry name" value="Ribonuclease Z/Hydroxyacylglutathione hydrolase-like"/>
    <property type="match status" value="1"/>
</dbReference>
<reference evidence="14" key="1">
    <citation type="journal article" date="2021" name="Microb. Physiol.">
        <title>Proteogenomic Insights into the Physiology of Marine, Sulfate-Reducing, Filamentous Desulfonema limicola and Desulfonema magnum.</title>
        <authorList>
            <person name="Schnaars V."/>
            <person name="Wohlbrand L."/>
            <person name="Scheve S."/>
            <person name="Hinrichs C."/>
            <person name="Reinhardt R."/>
            <person name="Rabus R."/>
        </authorList>
    </citation>
    <scope>NUCLEOTIDE SEQUENCE</scope>
    <source>
        <strain evidence="14">4be13</strain>
    </source>
</reference>
<protein>
    <recommendedName>
        <fullName evidence="9">Ribonuclease J</fullName>
        <shortName evidence="9">RNase J</shortName>
        <ecNumber evidence="9">3.1.-.-</ecNumber>
    </recommendedName>
</protein>
<dbReference type="SMART" id="SM00849">
    <property type="entry name" value="Lactamase_B"/>
    <property type="match status" value="1"/>
</dbReference>
<keyword evidence="2 9" id="KW-0540">Nuclease</keyword>
<dbReference type="GO" id="GO:0006364">
    <property type="term" value="P:rRNA processing"/>
    <property type="evidence" value="ECO:0007669"/>
    <property type="project" value="UniProtKB-UniRule"/>
</dbReference>
<dbReference type="KEGG" id="dmm:dnm_012410"/>
<keyword evidence="12" id="KW-0106">Calcium</keyword>
<dbReference type="Gene3D" id="3.10.20.580">
    <property type="match status" value="1"/>
</dbReference>
<keyword evidence="9" id="KW-0698">rRNA processing</keyword>
<feature type="active site" description="Proton acceptor" evidence="10">
    <location>
        <position position="367"/>
    </location>
</feature>
<comment type="subunit">
    <text evidence="9">Homodimer, may be a subunit of the RNA degradosome.</text>
</comment>
<comment type="similarity">
    <text evidence="9">Belongs to the metallo-beta-lactamase superfamily. RNA-metabolizing metallo-beta-lactamase-like family. Bacterial RNase J subfamily.</text>
</comment>
<sequence length="554" mass="61521">MTHDKKLKIIPLGGLGEIGLNMMVVEYDGSLIVIDSGLMFPEDYMLGVDFVIPKMDYIKERKSDVAGIILTHAHEDHIGALPYLLREVDAPVFGTPFTLGVVRHKLEEHDLLSSASLNEISPGHKLNIGEFELEFIHVSHSVVDGVGIAIRTPLGLIVHTGDFKITHTNIDGMMTDVNKFAQCGEKGVLALLSDSTNVEKEGYTISDREIGETLRRIISKTTGRVIVALFASNIGRIQQIIDVAKDKGSKVIINGRSIEVTVSIAKQLGYLHIPEDMEIGIDQVSDFPDDMVVIITTGSQGEPMSALARMASGIHKQVKIREGDTVILSSKFIPGHEKAIAKIINNLYRRGADVIYEKISEIHVSGHAFQEELKMMIHLTKPRYFIPIHGEFRHLILHARLAEQIGIPKSRILRAEDGQIIEFDEAGGRIQDSIETGRVLIDGKGIGDVGRDILKERRALSEDGFVAVTLAFDEETGIVVYGPEIISKGFVFETQTGHLLEDAICVVLEIVEDVEPDVPDRIEKIRARMQADLRRYFNFTIKRRPVILPFILEV</sequence>
<dbReference type="GO" id="GO:0008270">
    <property type="term" value="F:zinc ion binding"/>
    <property type="evidence" value="ECO:0007669"/>
    <property type="project" value="InterPro"/>
</dbReference>
<feature type="binding site" evidence="12">
    <location>
        <position position="162"/>
    </location>
    <ligand>
        <name>Zn(2+)</name>
        <dbReference type="ChEBI" id="CHEBI:29105"/>
        <label>1</label>
        <note>catalytic</note>
    </ligand>
</feature>
<dbReference type="EMBL" id="CP061800">
    <property type="protein sequence ID" value="QTA85236.1"/>
    <property type="molecule type" value="Genomic_DNA"/>
</dbReference>
<dbReference type="CDD" id="cd07714">
    <property type="entry name" value="RNaseJ_MBL-fold"/>
    <property type="match status" value="1"/>
</dbReference>
<feature type="binding site" evidence="12">
    <location>
        <position position="76"/>
    </location>
    <ligand>
        <name>Zn(2+)</name>
        <dbReference type="ChEBI" id="CHEBI:29105"/>
        <label>1</label>
        <note>catalytic</note>
    </ligand>
</feature>
<feature type="binding site" evidence="11">
    <location>
        <begin position="231"/>
        <end position="233"/>
    </location>
    <ligand>
        <name>substrate</name>
    </ligand>
</feature>
<dbReference type="InterPro" id="IPR042173">
    <property type="entry name" value="RNase_J_2"/>
</dbReference>
<dbReference type="AlphaFoldDB" id="A0A975BH14"/>
<keyword evidence="6 12" id="KW-0862">Zinc</keyword>
<keyword evidence="7 9" id="KW-0269">Exonuclease</keyword>
<dbReference type="InterPro" id="IPR030854">
    <property type="entry name" value="RNase_J_bac"/>
</dbReference>
<dbReference type="GO" id="GO:0004521">
    <property type="term" value="F:RNA endonuclease activity"/>
    <property type="evidence" value="ECO:0007669"/>
    <property type="project" value="UniProtKB-UniRule"/>
</dbReference>
<evidence type="ECO:0000256" key="7">
    <source>
        <dbReference type="ARBA" id="ARBA00022839"/>
    </source>
</evidence>
<evidence type="ECO:0000256" key="1">
    <source>
        <dbReference type="ARBA" id="ARBA00022490"/>
    </source>
</evidence>
<comment type="function">
    <text evidence="9">An RNase that has 5'-3' exonuclease and possibly endonuclease activity. Involved in maturation of rRNA and in some organisms also mRNA maturation and/or decay.</text>
</comment>
<dbReference type="GO" id="GO:0004534">
    <property type="term" value="F:5'-3' RNA exonuclease activity"/>
    <property type="evidence" value="ECO:0007669"/>
    <property type="project" value="UniProtKB-UniRule"/>
</dbReference>
<evidence type="ECO:0000256" key="5">
    <source>
        <dbReference type="ARBA" id="ARBA00022801"/>
    </source>
</evidence>
<dbReference type="Pfam" id="PF17770">
    <property type="entry name" value="RNase_J_C"/>
    <property type="match status" value="1"/>
</dbReference>
<evidence type="ECO:0000256" key="11">
    <source>
        <dbReference type="PIRSR" id="PIRSR004803-2"/>
    </source>
</evidence>
<dbReference type="PANTHER" id="PTHR43694:SF1">
    <property type="entry name" value="RIBONUCLEASE J"/>
    <property type="match status" value="1"/>
</dbReference>
<dbReference type="Gene3D" id="3.40.50.10710">
    <property type="entry name" value="Metallo-hydrolase/oxidoreductase"/>
    <property type="match status" value="1"/>
</dbReference>
<keyword evidence="15" id="KW-1185">Reference proteome</keyword>
<dbReference type="PROSITE" id="PS01292">
    <property type="entry name" value="UPF0036"/>
    <property type="match status" value="1"/>
</dbReference>
<keyword evidence="8 9" id="KW-0694">RNA-binding</keyword>
<dbReference type="Pfam" id="PF22505">
    <property type="entry name" value="RNase_J_b_CASP"/>
    <property type="match status" value="1"/>
</dbReference>